<keyword evidence="2" id="KW-1185">Reference proteome</keyword>
<organism evidence="1 2">
    <name type="scientific">Pristionchus mayeri</name>
    <dbReference type="NCBI Taxonomy" id="1317129"/>
    <lineage>
        <taxon>Eukaryota</taxon>
        <taxon>Metazoa</taxon>
        <taxon>Ecdysozoa</taxon>
        <taxon>Nematoda</taxon>
        <taxon>Chromadorea</taxon>
        <taxon>Rhabditida</taxon>
        <taxon>Rhabditina</taxon>
        <taxon>Diplogasteromorpha</taxon>
        <taxon>Diplogasteroidea</taxon>
        <taxon>Neodiplogasteridae</taxon>
        <taxon>Pristionchus</taxon>
    </lineage>
</organism>
<gene>
    <name evidence="1" type="ORF">PMAYCL1PPCAC_21320</name>
</gene>
<proteinExistence type="predicted"/>
<reference evidence="2" key="1">
    <citation type="submission" date="2022-10" db="EMBL/GenBank/DDBJ databases">
        <title>Genome assembly of Pristionchus species.</title>
        <authorList>
            <person name="Yoshida K."/>
            <person name="Sommer R.J."/>
        </authorList>
    </citation>
    <scope>NUCLEOTIDE SEQUENCE [LARGE SCALE GENOMIC DNA]</scope>
    <source>
        <strain evidence="2">RS5460</strain>
    </source>
</reference>
<evidence type="ECO:0000313" key="1">
    <source>
        <dbReference type="EMBL" id="GMR51125.1"/>
    </source>
</evidence>
<evidence type="ECO:0000313" key="2">
    <source>
        <dbReference type="Proteomes" id="UP001328107"/>
    </source>
</evidence>
<name>A0AAN5CV82_9BILA</name>
<dbReference type="Proteomes" id="UP001328107">
    <property type="component" value="Unassembled WGS sequence"/>
</dbReference>
<feature type="non-terminal residue" evidence="1">
    <location>
        <position position="1"/>
    </location>
</feature>
<protein>
    <submittedName>
        <fullName evidence="1">Uncharacterized protein</fullName>
    </submittedName>
</protein>
<sequence>SIFSSKPIVSEERQATAEAILRGEKPDDADWEITVAEDQEKRGQGDYVPGVRRFHVRKAEFVAKSAAFKRVAEKGCAFEDIIQTRKGV</sequence>
<accession>A0AAN5CV82</accession>
<dbReference type="AlphaFoldDB" id="A0AAN5CV82"/>
<dbReference type="EMBL" id="BTRK01000005">
    <property type="protein sequence ID" value="GMR51125.1"/>
    <property type="molecule type" value="Genomic_DNA"/>
</dbReference>
<comment type="caution">
    <text evidence="1">The sequence shown here is derived from an EMBL/GenBank/DDBJ whole genome shotgun (WGS) entry which is preliminary data.</text>
</comment>
<feature type="non-terminal residue" evidence="1">
    <location>
        <position position="88"/>
    </location>
</feature>